<evidence type="ECO:0000256" key="3">
    <source>
        <dbReference type="SAM" id="SignalP"/>
    </source>
</evidence>
<dbReference type="InterPro" id="IPR001314">
    <property type="entry name" value="Peptidase_S1A"/>
</dbReference>
<dbReference type="InterPro" id="IPR033116">
    <property type="entry name" value="TRYPSIN_SER"/>
</dbReference>
<dbReference type="FunFam" id="2.40.10.10:FF:000068">
    <property type="entry name" value="transmembrane protease serine 2"/>
    <property type="match status" value="1"/>
</dbReference>
<keyword evidence="2" id="KW-0378">Hydrolase</keyword>
<evidence type="ECO:0000256" key="2">
    <source>
        <dbReference type="RuleBase" id="RU363034"/>
    </source>
</evidence>
<dbReference type="PANTHER" id="PTHR24252:SF7">
    <property type="entry name" value="HYALIN"/>
    <property type="match status" value="1"/>
</dbReference>
<protein>
    <submittedName>
        <fullName evidence="6">Venom S1 protease 20</fullName>
    </submittedName>
</protein>
<keyword evidence="3" id="KW-0732">Signal</keyword>
<dbReference type="Gene3D" id="2.40.10.10">
    <property type="entry name" value="Trypsin-like serine proteases"/>
    <property type="match status" value="1"/>
</dbReference>
<name>A0A6B9KZ91_PLARH</name>
<evidence type="ECO:0000259" key="4">
    <source>
        <dbReference type="PROSITE" id="PS50240"/>
    </source>
</evidence>
<dbReference type="SMART" id="SM00020">
    <property type="entry name" value="Tryp_SPc"/>
    <property type="match status" value="1"/>
</dbReference>
<feature type="domain" description="Ig-like" evidence="5">
    <location>
        <begin position="44"/>
        <end position="148"/>
    </location>
</feature>
<dbReference type="PROSITE" id="PS50240">
    <property type="entry name" value="TRYPSIN_DOM"/>
    <property type="match status" value="1"/>
</dbReference>
<keyword evidence="2 6" id="KW-0645">Protease</keyword>
<dbReference type="PROSITE" id="PS00134">
    <property type="entry name" value="TRYPSIN_HIS"/>
    <property type="match status" value="1"/>
</dbReference>
<dbReference type="GO" id="GO:0006508">
    <property type="term" value="P:proteolysis"/>
    <property type="evidence" value="ECO:0007669"/>
    <property type="project" value="UniProtKB-KW"/>
</dbReference>
<feature type="domain" description="Peptidase S1" evidence="4">
    <location>
        <begin position="294"/>
        <end position="527"/>
    </location>
</feature>
<dbReference type="EMBL" id="MN208377">
    <property type="protein sequence ID" value="QHB21566.1"/>
    <property type="molecule type" value="mRNA"/>
</dbReference>
<dbReference type="PROSITE" id="PS00135">
    <property type="entry name" value="TRYPSIN_SER"/>
    <property type="match status" value="1"/>
</dbReference>
<sequence>MYRIKMLQLLFVCLICIHLSSCLKIYNVVIERGQPYKFKNENYPKLLENAENKIEYNFVADGEKSQIKIVCDDIKMAQNSDWTKDCPNVYFSTVENDKSSKVCNESIDNFVQKSIGSKLTINIVTTSKGSISYKCTAFNNLEPKAEIVKLHPNGKAVMIGELPEPVPYYDHVWEFSSPKGTRMSFQCVIGMAGITPVCGRNVFIFDDGEKINEYCESDYMVLFSKVNKARIRVQLDEAGDGYFECLAQAVTGPNANEYENVISIEVDSSEHGVTPGLKKTSCKCGWANKRGARIIQGKEARINEFPWMVYLEILHEVEELSWDSSCGASIITPRHILTAAHCLVAGKEVARPEHVQIVLGKHNSKISTKYERRVSCEEIFIRDIFHHKGISDHDIAIIFTKEKIEFNNYIGPICIEPEELPVINRRIIIMGWGLTEEFKASNYLRKSKARVMDQSVCGGNIWDVCTMTSPSATCSGDSGGPLVWLNPETNRYTQVSLVSRGHDDCKSTASLSTLIAYFYEWIQEIINRTDPTVATCGKV</sequence>
<dbReference type="PRINTS" id="PR00722">
    <property type="entry name" value="CHYMOTRYPSIN"/>
</dbReference>
<dbReference type="InterPro" id="IPR043504">
    <property type="entry name" value="Peptidase_S1_PA_chymotrypsin"/>
</dbReference>
<keyword evidence="1" id="KW-1015">Disulfide bond</keyword>
<evidence type="ECO:0000313" key="6">
    <source>
        <dbReference type="EMBL" id="QHB21566.1"/>
    </source>
</evidence>
<dbReference type="InterPro" id="IPR001254">
    <property type="entry name" value="Trypsin_dom"/>
</dbReference>
<feature type="chain" id="PRO_5025576316" evidence="3">
    <location>
        <begin position="23"/>
        <end position="539"/>
    </location>
</feature>
<dbReference type="InterPro" id="IPR007110">
    <property type="entry name" value="Ig-like_dom"/>
</dbReference>
<dbReference type="AlphaFoldDB" id="A0A6B9KZ91"/>
<dbReference type="InterPro" id="IPR018114">
    <property type="entry name" value="TRYPSIN_HIS"/>
</dbReference>
<feature type="signal peptide" evidence="3">
    <location>
        <begin position="1"/>
        <end position="22"/>
    </location>
</feature>
<dbReference type="CDD" id="cd00190">
    <property type="entry name" value="Tryp_SPc"/>
    <property type="match status" value="1"/>
</dbReference>
<dbReference type="GO" id="GO:0004252">
    <property type="term" value="F:serine-type endopeptidase activity"/>
    <property type="evidence" value="ECO:0007669"/>
    <property type="project" value="InterPro"/>
</dbReference>
<reference evidence="6" key="1">
    <citation type="journal article" date="2019" name="Toxins">
        <title>Missiles of mass disruption: composition and glandular origin of venom used as a projectile defensive weapon by the assassin bug Platymeris rhadamanthus.</title>
        <authorList>
            <person name="Walker A.A."/>
            <person name="Robinson S.D."/>
            <person name="Undheim E.A.B."/>
            <person name="Jin J."/>
            <person name="Han X."/>
            <person name="Fry B.G."/>
            <person name="Vetter I."/>
            <person name="King G.F."/>
        </authorList>
    </citation>
    <scope>NUCLEOTIDE SEQUENCE</scope>
    <source>
        <tissue evidence="6">Venom glands</tissue>
    </source>
</reference>
<keyword evidence="2" id="KW-0720">Serine protease</keyword>
<evidence type="ECO:0000259" key="5">
    <source>
        <dbReference type="PROSITE" id="PS50835"/>
    </source>
</evidence>
<dbReference type="InterPro" id="IPR009003">
    <property type="entry name" value="Peptidase_S1_PA"/>
</dbReference>
<accession>A0A6B9KZ91</accession>
<organism evidence="6">
    <name type="scientific">Platymeris rhadamanthus</name>
    <name type="common">Red spot assassin bug</name>
    <dbReference type="NCBI Taxonomy" id="1134088"/>
    <lineage>
        <taxon>Eukaryota</taxon>
        <taxon>Metazoa</taxon>
        <taxon>Ecdysozoa</taxon>
        <taxon>Arthropoda</taxon>
        <taxon>Hexapoda</taxon>
        <taxon>Insecta</taxon>
        <taxon>Pterygota</taxon>
        <taxon>Neoptera</taxon>
        <taxon>Paraneoptera</taxon>
        <taxon>Hemiptera</taxon>
        <taxon>Heteroptera</taxon>
        <taxon>Panheteroptera</taxon>
        <taxon>Cimicomorpha</taxon>
        <taxon>Reduviidae</taxon>
        <taxon>Platymeris</taxon>
    </lineage>
</organism>
<dbReference type="PANTHER" id="PTHR24252">
    <property type="entry name" value="ACROSIN-RELATED"/>
    <property type="match status" value="1"/>
</dbReference>
<dbReference type="SUPFAM" id="SSF50494">
    <property type="entry name" value="Trypsin-like serine proteases"/>
    <property type="match status" value="1"/>
</dbReference>
<dbReference type="Pfam" id="PF00089">
    <property type="entry name" value="Trypsin"/>
    <property type="match status" value="1"/>
</dbReference>
<dbReference type="PROSITE" id="PS50835">
    <property type="entry name" value="IG_LIKE"/>
    <property type="match status" value="1"/>
</dbReference>
<evidence type="ECO:0000256" key="1">
    <source>
        <dbReference type="ARBA" id="ARBA00023157"/>
    </source>
</evidence>
<proteinExistence type="evidence at transcript level"/>